<keyword evidence="5 9" id="KW-0808">Transferase</keyword>
<dbReference type="OrthoDB" id="9814255at2"/>
<dbReference type="PANTHER" id="PTHR12726">
    <property type="entry name" value="CERAMIDE GLUCOSYLTRANSFERASE"/>
    <property type="match status" value="1"/>
</dbReference>
<comment type="subcellular location">
    <subcellularLocation>
        <location evidence="1">Membrane</location>
        <topology evidence="1">Multi-pass membrane protein</topology>
    </subcellularLocation>
</comment>
<dbReference type="EMBL" id="SNXY01000006">
    <property type="protein sequence ID" value="TDP87343.1"/>
    <property type="molecule type" value="Genomic_DNA"/>
</dbReference>
<accession>A0A4R6RL39</accession>
<evidence type="ECO:0000313" key="9">
    <source>
        <dbReference type="EMBL" id="TDP87343.1"/>
    </source>
</evidence>
<dbReference type="RefSeq" id="WP_126535589.1">
    <property type="nucleotide sequence ID" value="NZ_BSPM01000008.1"/>
</dbReference>
<keyword evidence="4" id="KW-0328">Glycosyltransferase</keyword>
<evidence type="ECO:0000256" key="7">
    <source>
        <dbReference type="ARBA" id="ARBA00022989"/>
    </source>
</evidence>
<dbReference type="CDD" id="cd02520">
    <property type="entry name" value="Glucosylceramide_synthase"/>
    <property type="match status" value="1"/>
</dbReference>
<comment type="pathway">
    <text evidence="3">Sphingolipid metabolism.</text>
</comment>
<gene>
    <name evidence="9" type="ORF">EDD54_1237</name>
</gene>
<evidence type="ECO:0000313" key="10">
    <source>
        <dbReference type="Proteomes" id="UP000294547"/>
    </source>
</evidence>
<comment type="pathway">
    <text evidence="2">Lipid metabolism; sphingolipid metabolism.</text>
</comment>
<dbReference type="InterPro" id="IPR025993">
    <property type="entry name" value="Ceramide_glucosylTrfase"/>
</dbReference>
<keyword evidence="6" id="KW-0812">Transmembrane</keyword>
<evidence type="ECO:0000256" key="3">
    <source>
        <dbReference type="ARBA" id="ARBA00004991"/>
    </source>
</evidence>
<evidence type="ECO:0000256" key="1">
    <source>
        <dbReference type="ARBA" id="ARBA00004141"/>
    </source>
</evidence>
<name>A0A4R6RL39_9HYPH</name>
<comment type="caution">
    <text evidence="9">The sequence shown here is derived from an EMBL/GenBank/DDBJ whole genome shotgun (WGS) entry which is preliminary data.</text>
</comment>
<dbReference type="GO" id="GO:0006679">
    <property type="term" value="P:glucosylceramide biosynthetic process"/>
    <property type="evidence" value="ECO:0007669"/>
    <property type="project" value="TreeGrafter"/>
</dbReference>
<evidence type="ECO:0000256" key="6">
    <source>
        <dbReference type="ARBA" id="ARBA00022692"/>
    </source>
</evidence>
<dbReference type="SUPFAM" id="SSF53448">
    <property type="entry name" value="Nucleotide-diphospho-sugar transferases"/>
    <property type="match status" value="1"/>
</dbReference>
<dbReference type="Gene3D" id="3.90.550.10">
    <property type="entry name" value="Spore Coat Polysaccharide Biosynthesis Protein SpsA, Chain A"/>
    <property type="match status" value="1"/>
</dbReference>
<proteinExistence type="predicted"/>
<dbReference type="Pfam" id="PF13506">
    <property type="entry name" value="Glyco_transf_21"/>
    <property type="match status" value="1"/>
</dbReference>
<sequence length="392" mass="42678">METLSTFCGFAMAVQLTGVALAAWRARRRPGSSALSARRPPVTLLRPVCGLENAVEATLASSFGLDHPDYEIVFCVASADDPVVPLVRRLIAAHPEREARLLVGDDRISVNPKLNNVVKGWAAARHDWIAMVDSNVLMAPDFLGRSMARWDERTGLVCSPPIGVAPANLWAEVECAWLNGFQARWQLVADTVGLGFAQGKSMFWYRPLLDRAGGIDRLAAEVAEDAASTKVVREAGLSVRLVDRPYPQPLGRRTIGEVWRRQLRWARLRRASFPLFFAPELLAGGALPIAGAVVLAANGVWPAEAVAAYALVWYGAEVALDRVSGWPLSVRGLAAKLLRDAALPLLWAAALAGDGFTWRGNDMTVAAEEPGRLARARRRVGERIRELAAGWR</sequence>
<evidence type="ECO:0000256" key="8">
    <source>
        <dbReference type="ARBA" id="ARBA00023136"/>
    </source>
</evidence>
<dbReference type="InterPro" id="IPR029044">
    <property type="entry name" value="Nucleotide-diphossugar_trans"/>
</dbReference>
<dbReference type="AlphaFoldDB" id="A0A4R6RL39"/>
<keyword evidence="8" id="KW-0472">Membrane</keyword>
<reference evidence="9 10" key="1">
    <citation type="submission" date="2019-03" db="EMBL/GenBank/DDBJ databases">
        <title>Genomic Encyclopedia of Type Strains, Phase IV (KMG-IV): sequencing the most valuable type-strain genomes for metagenomic binning, comparative biology and taxonomic classification.</title>
        <authorList>
            <person name="Goeker M."/>
        </authorList>
    </citation>
    <scope>NUCLEOTIDE SEQUENCE [LARGE SCALE GENOMIC DNA]</scope>
    <source>
        <strain evidence="9 10">DSM 102969</strain>
    </source>
</reference>
<protein>
    <submittedName>
        <fullName evidence="9">Ceramide glucosyltransferase</fullName>
    </submittedName>
</protein>
<evidence type="ECO:0000256" key="5">
    <source>
        <dbReference type="ARBA" id="ARBA00022679"/>
    </source>
</evidence>
<dbReference type="Proteomes" id="UP000294547">
    <property type="component" value="Unassembled WGS sequence"/>
</dbReference>
<evidence type="ECO:0000256" key="4">
    <source>
        <dbReference type="ARBA" id="ARBA00022676"/>
    </source>
</evidence>
<dbReference type="GO" id="GO:0008120">
    <property type="term" value="F:ceramide glucosyltransferase activity"/>
    <property type="evidence" value="ECO:0007669"/>
    <property type="project" value="TreeGrafter"/>
</dbReference>
<dbReference type="GO" id="GO:0016020">
    <property type="term" value="C:membrane"/>
    <property type="evidence" value="ECO:0007669"/>
    <property type="project" value="UniProtKB-SubCell"/>
</dbReference>
<evidence type="ECO:0000256" key="2">
    <source>
        <dbReference type="ARBA" id="ARBA00004760"/>
    </source>
</evidence>
<organism evidence="9 10">
    <name type="scientific">Oharaeibacter diazotrophicus</name>
    <dbReference type="NCBI Taxonomy" id="1920512"/>
    <lineage>
        <taxon>Bacteria</taxon>
        <taxon>Pseudomonadati</taxon>
        <taxon>Pseudomonadota</taxon>
        <taxon>Alphaproteobacteria</taxon>
        <taxon>Hyphomicrobiales</taxon>
        <taxon>Pleomorphomonadaceae</taxon>
        <taxon>Oharaeibacter</taxon>
    </lineage>
</organism>
<dbReference type="PANTHER" id="PTHR12726:SF0">
    <property type="entry name" value="CERAMIDE GLUCOSYLTRANSFERASE"/>
    <property type="match status" value="1"/>
</dbReference>
<keyword evidence="10" id="KW-1185">Reference proteome</keyword>
<keyword evidence="7" id="KW-1133">Transmembrane helix</keyword>